<dbReference type="InterPro" id="IPR008928">
    <property type="entry name" value="6-hairpin_glycosidase_sf"/>
</dbReference>
<dbReference type="OrthoDB" id="4187847at2759"/>
<dbReference type="Gene3D" id="1.50.10.20">
    <property type="match status" value="1"/>
</dbReference>
<keyword evidence="7 12" id="KW-0472">Membrane</keyword>
<dbReference type="GO" id="GO:0012505">
    <property type="term" value="C:endomembrane system"/>
    <property type="evidence" value="ECO:0007669"/>
    <property type="project" value="UniProtKB-SubCell"/>
</dbReference>
<evidence type="ECO:0000256" key="6">
    <source>
        <dbReference type="ARBA" id="ARBA00022801"/>
    </source>
</evidence>
<keyword evidence="12" id="KW-1133">Transmembrane helix</keyword>
<dbReference type="Proteomes" id="UP000799772">
    <property type="component" value="Unassembled WGS sequence"/>
</dbReference>
<keyword evidence="9 10" id="KW-0326">Glycosidase</keyword>
<dbReference type="PANTHER" id="PTHR12145">
    <property type="entry name" value="MANNAN ENDO-1,6-ALPHA-MANNOSIDASE DCW1"/>
    <property type="match status" value="1"/>
</dbReference>
<sequence>MRELIEPDSIKSAASTAAFDMMTFYSGNQSGQIPGKLAGTWWEGGALFMTLIQYWYFTGDTTYNDEVSVGMQWQAGENADYMPSNWSSYLGNDDQVFWGLAAMTAAELKYPDVPDKPSWLSLAQAVLNTQAARWDTTACGGGLRWQLYPYQAGYTTKNSVSNGGFFQLAARLAVYTGNTSYADLANKMWDWSKSVPLLNTQTWHVGDTTSMESNCTDLGNIQWTYNYGIYMMGAAYMYNFTDGGQEWADAVYGLLNVTLETFFPDKYGGNIMSEVACEVNMKCDRNQDCFKGFLSLWFAFTTYLVPGTADLIIPKLQGSAQGAASQCSGGGSGTFCGRRWWQKTWDGTQSLEEQLSTTSIFTATLVGKTGGPPVKASTGGTSKSDPGVGGGGSTNDQGSTVLLKPITTGDKAGAGILTALVLATILGTAFWLVK</sequence>
<comment type="similarity">
    <text evidence="3 10">Belongs to the glycosyl hydrolase 76 family.</text>
</comment>
<dbReference type="SUPFAM" id="SSF48208">
    <property type="entry name" value="Six-hairpin glycosidases"/>
    <property type="match status" value="1"/>
</dbReference>
<dbReference type="Pfam" id="PF03663">
    <property type="entry name" value="Glyco_hydro_76"/>
    <property type="match status" value="1"/>
</dbReference>
<evidence type="ECO:0000256" key="3">
    <source>
        <dbReference type="ARBA" id="ARBA00009699"/>
    </source>
</evidence>
<dbReference type="FunFam" id="1.50.10.20:FF:000006">
    <property type="entry name" value="Mannan endo-1,6-alpha-mannosidase"/>
    <property type="match status" value="1"/>
</dbReference>
<keyword evidence="14" id="KW-1185">Reference proteome</keyword>
<feature type="transmembrane region" description="Helical" evidence="12">
    <location>
        <begin position="412"/>
        <end position="433"/>
    </location>
</feature>
<organism evidence="13 14">
    <name type="scientific">Rhizodiscina lignyota</name>
    <dbReference type="NCBI Taxonomy" id="1504668"/>
    <lineage>
        <taxon>Eukaryota</taxon>
        <taxon>Fungi</taxon>
        <taxon>Dikarya</taxon>
        <taxon>Ascomycota</taxon>
        <taxon>Pezizomycotina</taxon>
        <taxon>Dothideomycetes</taxon>
        <taxon>Pleosporomycetidae</taxon>
        <taxon>Aulographales</taxon>
        <taxon>Rhizodiscinaceae</taxon>
        <taxon>Rhizodiscina</taxon>
    </lineage>
</organism>
<evidence type="ECO:0000256" key="12">
    <source>
        <dbReference type="SAM" id="Phobius"/>
    </source>
</evidence>
<dbReference type="EMBL" id="ML978127">
    <property type="protein sequence ID" value="KAF2097793.1"/>
    <property type="molecule type" value="Genomic_DNA"/>
</dbReference>
<dbReference type="GO" id="GO:0009272">
    <property type="term" value="P:fungal-type cell wall biogenesis"/>
    <property type="evidence" value="ECO:0007669"/>
    <property type="project" value="TreeGrafter"/>
</dbReference>
<evidence type="ECO:0000256" key="2">
    <source>
        <dbReference type="ARBA" id="ARBA00004308"/>
    </source>
</evidence>
<accession>A0A9P4IED9</accession>
<protein>
    <recommendedName>
        <fullName evidence="4 10">Mannan endo-1,6-alpha-mannosidase</fullName>
        <ecNumber evidence="4 10">3.2.1.101</ecNumber>
    </recommendedName>
</protein>
<comment type="catalytic activity">
    <reaction evidence="1 10">
        <text>Random hydrolysis of (1-&gt;6)-alpha-D-mannosidic linkages in unbranched (1-&gt;6)-mannans.</text>
        <dbReference type="EC" id="3.2.1.101"/>
    </reaction>
</comment>
<dbReference type="PIRSF" id="PIRSF016302">
    <property type="entry name" value="Man_a_manosd"/>
    <property type="match status" value="1"/>
</dbReference>
<feature type="region of interest" description="Disordered" evidence="11">
    <location>
        <begin position="370"/>
        <end position="396"/>
    </location>
</feature>
<keyword evidence="12" id="KW-0812">Transmembrane</keyword>
<evidence type="ECO:0000256" key="10">
    <source>
        <dbReference type="PIRNR" id="PIRNR016302"/>
    </source>
</evidence>
<evidence type="ECO:0000256" key="5">
    <source>
        <dbReference type="ARBA" id="ARBA00022729"/>
    </source>
</evidence>
<name>A0A9P4IED9_9PEZI</name>
<evidence type="ECO:0000256" key="1">
    <source>
        <dbReference type="ARBA" id="ARBA00001452"/>
    </source>
</evidence>
<gene>
    <name evidence="13" type="ORF">NA57DRAFT_40148</name>
</gene>
<evidence type="ECO:0000256" key="11">
    <source>
        <dbReference type="SAM" id="MobiDB-lite"/>
    </source>
</evidence>
<dbReference type="InterPro" id="IPR005198">
    <property type="entry name" value="Glyco_hydro_76"/>
</dbReference>
<evidence type="ECO:0000256" key="4">
    <source>
        <dbReference type="ARBA" id="ARBA00012350"/>
    </source>
</evidence>
<comment type="subcellular location">
    <subcellularLocation>
        <location evidence="2">Endomembrane system</location>
    </subcellularLocation>
</comment>
<keyword evidence="5" id="KW-0732">Signal</keyword>
<dbReference type="InterPro" id="IPR014480">
    <property type="entry name" value="Mannan-1_6-alpha_mannosidase"/>
</dbReference>
<evidence type="ECO:0000256" key="7">
    <source>
        <dbReference type="ARBA" id="ARBA00023136"/>
    </source>
</evidence>
<evidence type="ECO:0000313" key="14">
    <source>
        <dbReference type="Proteomes" id="UP000799772"/>
    </source>
</evidence>
<evidence type="ECO:0000256" key="8">
    <source>
        <dbReference type="ARBA" id="ARBA00023180"/>
    </source>
</evidence>
<dbReference type="PANTHER" id="PTHR12145:SF37">
    <property type="entry name" value="MANNAN ENDO-1,6-ALPHA-MANNOSIDASE"/>
    <property type="match status" value="1"/>
</dbReference>
<dbReference type="EC" id="3.2.1.101" evidence="4 10"/>
<evidence type="ECO:0000313" key="13">
    <source>
        <dbReference type="EMBL" id="KAF2097793.1"/>
    </source>
</evidence>
<keyword evidence="8" id="KW-0325">Glycoprotein</keyword>
<reference evidence="13" key="1">
    <citation type="journal article" date="2020" name="Stud. Mycol.">
        <title>101 Dothideomycetes genomes: a test case for predicting lifestyles and emergence of pathogens.</title>
        <authorList>
            <person name="Haridas S."/>
            <person name="Albert R."/>
            <person name="Binder M."/>
            <person name="Bloem J."/>
            <person name="Labutti K."/>
            <person name="Salamov A."/>
            <person name="Andreopoulos B."/>
            <person name="Baker S."/>
            <person name="Barry K."/>
            <person name="Bills G."/>
            <person name="Bluhm B."/>
            <person name="Cannon C."/>
            <person name="Castanera R."/>
            <person name="Culley D."/>
            <person name="Daum C."/>
            <person name="Ezra D."/>
            <person name="Gonzalez J."/>
            <person name="Henrissat B."/>
            <person name="Kuo A."/>
            <person name="Liang C."/>
            <person name="Lipzen A."/>
            <person name="Lutzoni F."/>
            <person name="Magnuson J."/>
            <person name="Mondo S."/>
            <person name="Nolan M."/>
            <person name="Ohm R."/>
            <person name="Pangilinan J."/>
            <person name="Park H.-J."/>
            <person name="Ramirez L."/>
            <person name="Alfaro M."/>
            <person name="Sun H."/>
            <person name="Tritt A."/>
            <person name="Yoshinaga Y."/>
            <person name="Zwiers L.-H."/>
            <person name="Turgeon B."/>
            <person name="Goodwin S."/>
            <person name="Spatafora J."/>
            <person name="Crous P."/>
            <person name="Grigoriev I."/>
        </authorList>
    </citation>
    <scope>NUCLEOTIDE SEQUENCE</scope>
    <source>
        <strain evidence="13">CBS 133067</strain>
    </source>
</reference>
<evidence type="ECO:0000256" key="9">
    <source>
        <dbReference type="ARBA" id="ARBA00023295"/>
    </source>
</evidence>
<keyword evidence="6 10" id="KW-0378">Hydrolase</keyword>
<proteinExistence type="inferred from homology"/>
<dbReference type="GO" id="GO:0016052">
    <property type="term" value="P:carbohydrate catabolic process"/>
    <property type="evidence" value="ECO:0007669"/>
    <property type="project" value="InterPro"/>
</dbReference>
<dbReference type="GO" id="GO:0008496">
    <property type="term" value="F:mannan endo-1,6-alpha-mannosidase activity"/>
    <property type="evidence" value="ECO:0007669"/>
    <property type="project" value="UniProtKB-UniRule"/>
</dbReference>
<comment type="caution">
    <text evidence="13">The sequence shown here is derived from an EMBL/GenBank/DDBJ whole genome shotgun (WGS) entry which is preliminary data.</text>
</comment>
<dbReference type="AlphaFoldDB" id="A0A9P4IED9"/>